<evidence type="ECO:0000313" key="11">
    <source>
        <dbReference type="Proteomes" id="UP001476798"/>
    </source>
</evidence>
<reference evidence="10 11" key="1">
    <citation type="submission" date="2021-06" db="EMBL/GenBank/DDBJ databases">
        <authorList>
            <person name="Palmer J.M."/>
        </authorList>
    </citation>
    <scope>NUCLEOTIDE SEQUENCE [LARGE SCALE GENOMIC DNA]</scope>
    <source>
        <strain evidence="10 11">GA_2019</strain>
        <tissue evidence="10">Muscle</tissue>
    </source>
</reference>
<protein>
    <recommendedName>
        <fullName evidence="12">ABC transporter domain-containing protein</fullName>
    </recommendedName>
</protein>
<keyword evidence="5 7" id="KW-1133">Transmembrane helix</keyword>
<evidence type="ECO:0008006" key="12">
    <source>
        <dbReference type="Google" id="ProtNLM"/>
    </source>
</evidence>
<gene>
    <name evidence="10" type="ORF">GOODEAATRI_006062</name>
</gene>
<dbReference type="InterPro" id="IPR017871">
    <property type="entry name" value="ABC_transporter-like_CS"/>
</dbReference>
<dbReference type="PROSITE" id="PS50893">
    <property type="entry name" value="ABC_TRANSPORTER_2"/>
    <property type="match status" value="1"/>
</dbReference>
<evidence type="ECO:0000256" key="3">
    <source>
        <dbReference type="ARBA" id="ARBA00022741"/>
    </source>
</evidence>
<dbReference type="PANTHER" id="PTHR24223">
    <property type="entry name" value="ATP-BINDING CASSETTE SUB-FAMILY C"/>
    <property type="match status" value="1"/>
</dbReference>
<dbReference type="PROSITE" id="PS00211">
    <property type="entry name" value="ABC_TRANSPORTER_1"/>
    <property type="match status" value="1"/>
</dbReference>
<dbReference type="PROSITE" id="PS50929">
    <property type="entry name" value="ABC_TM1F"/>
    <property type="match status" value="1"/>
</dbReference>
<keyword evidence="6 7" id="KW-0472">Membrane</keyword>
<comment type="caution">
    <text evidence="10">The sequence shown here is derived from an EMBL/GenBank/DDBJ whole genome shotgun (WGS) entry which is preliminary data.</text>
</comment>
<evidence type="ECO:0000256" key="6">
    <source>
        <dbReference type="ARBA" id="ARBA00023136"/>
    </source>
</evidence>
<organism evidence="10 11">
    <name type="scientific">Goodea atripinnis</name>
    <dbReference type="NCBI Taxonomy" id="208336"/>
    <lineage>
        <taxon>Eukaryota</taxon>
        <taxon>Metazoa</taxon>
        <taxon>Chordata</taxon>
        <taxon>Craniata</taxon>
        <taxon>Vertebrata</taxon>
        <taxon>Euteleostomi</taxon>
        <taxon>Actinopterygii</taxon>
        <taxon>Neopterygii</taxon>
        <taxon>Teleostei</taxon>
        <taxon>Neoteleostei</taxon>
        <taxon>Acanthomorphata</taxon>
        <taxon>Ovalentaria</taxon>
        <taxon>Atherinomorphae</taxon>
        <taxon>Cyprinodontiformes</taxon>
        <taxon>Goodeidae</taxon>
        <taxon>Goodea</taxon>
    </lineage>
</organism>
<evidence type="ECO:0000259" key="8">
    <source>
        <dbReference type="PROSITE" id="PS50893"/>
    </source>
</evidence>
<evidence type="ECO:0000313" key="10">
    <source>
        <dbReference type="EMBL" id="MEQ2167636.1"/>
    </source>
</evidence>
<keyword evidence="3" id="KW-0547">Nucleotide-binding</keyword>
<dbReference type="SUPFAM" id="SSF90123">
    <property type="entry name" value="ABC transporter transmembrane region"/>
    <property type="match status" value="1"/>
</dbReference>
<dbReference type="InterPro" id="IPR050173">
    <property type="entry name" value="ABC_transporter_C-like"/>
</dbReference>
<dbReference type="InterPro" id="IPR036640">
    <property type="entry name" value="ABC1_TM_sf"/>
</dbReference>
<accession>A0ABV0N9B6</accession>
<dbReference type="InterPro" id="IPR027417">
    <property type="entry name" value="P-loop_NTPase"/>
</dbReference>
<sequence>MKFMDGRIRLMNEILNGIKILKFYAWEKAFLEQVLGYREKELKALKKSQILYSISIASFNSSSFLGAVAYVPQQAWIQNATVQDNILFGRDKLKTWYQRVLDACALLPDLDILPAGDATEIGEKGLNLSGGQKQRVSLARAVYRKADVYLLDDPLSAVDAHVGQHIFDRVIGPKGVLRDKVRLELYKKYFKTISLAIIILIVFLYAFQQGASLTYNYWLSMWADDPVVNGTQIDTDLKLSVFGALGFVQGQ</sequence>
<dbReference type="InterPro" id="IPR011527">
    <property type="entry name" value="ABC1_TM_dom"/>
</dbReference>
<dbReference type="InterPro" id="IPR003439">
    <property type="entry name" value="ABC_transporter-like_ATP-bd"/>
</dbReference>
<dbReference type="Gene3D" id="3.40.50.300">
    <property type="entry name" value="P-loop containing nucleotide triphosphate hydrolases"/>
    <property type="match status" value="1"/>
</dbReference>
<evidence type="ECO:0000256" key="4">
    <source>
        <dbReference type="ARBA" id="ARBA00022840"/>
    </source>
</evidence>
<feature type="domain" description="ABC transporter" evidence="8">
    <location>
        <begin position="1"/>
        <end position="231"/>
    </location>
</feature>
<evidence type="ECO:0000256" key="2">
    <source>
        <dbReference type="ARBA" id="ARBA00022692"/>
    </source>
</evidence>
<dbReference type="Proteomes" id="UP001476798">
    <property type="component" value="Unassembled WGS sequence"/>
</dbReference>
<evidence type="ECO:0000259" key="9">
    <source>
        <dbReference type="PROSITE" id="PS50929"/>
    </source>
</evidence>
<dbReference type="SUPFAM" id="SSF52540">
    <property type="entry name" value="P-loop containing nucleoside triphosphate hydrolases"/>
    <property type="match status" value="1"/>
</dbReference>
<keyword evidence="4" id="KW-0067">ATP-binding</keyword>
<evidence type="ECO:0000256" key="5">
    <source>
        <dbReference type="ARBA" id="ARBA00022989"/>
    </source>
</evidence>
<keyword evidence="1" id="KW-0813">Transport</keyword>
<proteinExistence type="predicted"/>
<dbReference type="PANTHER" id="PTHR24223:SF339">
    <property type="entry name" value="ATP-BINDING CASSETTE SUB-FAMILY C MEMBER 6"/>
    <property type="match status" value="1"/>
</dbReference>
<evidence type="ECO:0000256" key="7">
    <source>
        <dbReference type="SAM" id="Phobius"/>
    </source>
</evidence>
<keyword evidence="2 7" id="KW-0812">Transmembrane</keyword>
<feature type="domain" description="ABC transmembrane type-1" evidence="9">
    <location>
        <begin position="1"/>
        <end position="69"/>
    </location>
</feature>
<evidence type="ECO:0000256" key="1">
    <source>
        <dbReference type="ARBA" id="ARBA00022448"/>
    </source>
</evidence>
<keyword evidence="11" id="KW-1185">Reference proteome</keyword>
<feature type="transmembrane region" description="Helical" evidence="7">
    <location>
        <begin position="189"/>
        <end position="207"/>
    </location>
</feature>
<dbReference type="Pfam" id="PF00005">
    <property type="entry name" value="ABC_tran"/>
    <property type="match status" value="1"/>
</dbReference>
<name>A0ABV0N9B6_9TELE</name>
<dbReference type="EMBL" id="JAHRIO010030270">
    <property type="protein sequence ID" value="MEQ2167636.1"/>
    <property type="molecule type" value="Genomic_DNA"/>
</dbReference>